<reference evidence="3 4" key="1">
    <citation type="submission" date="2016-10" db="EMBL/GenBank/DDBJ databases">
        <authorList>
            <person name="de Groot N.N."/>
        </authorList>
    </citation>
    <scope>NUCLEOTIDE SEQUENCE [LARGE SCALE GENOMIC DNA]</scope>
    <source>
        <strain evidence="3 4">CGMCC 4.1859</strain>
    </source>
</reference>
<organism evidence="3 4">
    <name type="scientific">Streptomyces griseoaurantiacus</name>
    <dbReference type="NCBI Taxonomy" id="68213"/>
    <lineage>
        <taxon>Bacteria</taxon>
        <taxon>Bacillati</taxon>
        <taxon>Actinomycetota</taxon>
        <taxon>Actinomycetes</taxon>
        <taxon>Kitasatosporales</taxon>
        <taxon>Streptomycetaceae</taxon>
        <taxon>Streptomyces</taxon>
        <taxon>Streptomyces aurantiacus group</taxon>
    </lineage>
</organism>
<name>A0A1G7V7G2_9ACTN</name>
<accession>A0A1G7V7G2</accession>
<protein>
    <submittedName>
        <fullName evidence="3">Uncharacterized protein</fullName>
    </submittedName>
</protein>
<feature type="transmembrane region" description="Helical" evidence="2">
    <location>
        <begin position="43"/>
        <end position="63"/>
    </location>
</feature>
<evidence type="ECO:0000313" key="3">
    <source>
        <dbReference type="EMBL" id="SDG55703.1"/>
    </source>
</evidence>
<sequence>MPARTHTPPRSPASSSASSVASTPVASAPVAASVSGGGVDIRLPWWALALPVAAFLALLALILNPAHTGAAGADTGLARVVEHAVQLIDHP</sequence>
<feature type="compositionally biased region" description="Low complexity" evidence="1">
    <location>
        <begin position="12"/>
        <end position="22"/>
    </location>
</feature>
<proteinExistence type="predicted"/>
<gene>
    <name evidence="3" type="ORF">SAMN05216260_12297</name>
</gene>
<keyword evidence="2" id="KW-0472">Membrane</keyword>
<keyword evidence="2" id="KW-0812">Transmembrane</keyword>
<keyword evidence="2" id="KW-1133">Transmembrane helix</keyword>
<evidence type="ECO:0000256" key="1">
    <source>
        <dbReference type="SAM" id="MobiDB-lite"/>
    </source>
</evidence>
<dbReference type="AlphaFoldDB" id="A0A1G7V7G2"/>
<evidence type="ECO:0000313" key="4">
    <source>
        <dbReference type="Proteomes" id="UP000198614"/>
    </source>
</evidence>
<dbReference type="EMBL" id="FNAX01000022">
    <property type="protein sequence ID" value="SDG55703.1"/>
    <property type="molecule type" value="Genomic_DNA"/>
</dbReference>
<evidence type="ECO:0000256" key="2">
    <source>
        <dbReference type="SAM" id="Phobius"/>
    </source>
</evidence>
<dbReference type="Proteomes" id="UP000198614">
    <property type="component" value="Unassembled WGS sequence"/>
</dbReference>
<feature type="region of interest" description="Disordered" evidence="1">
    <location>
        <begin position="1"/>
        <end position="22"/>
    </location>
</feature>